<reference evidence="2 3" key="1">
    <citation type="journal article" date="2019" name="Int. J. Syst. Evol. Microbiol.">
        <title>The Global Catalogue of Microorganisms (GCM) 10K type strain sequencing project: providing services to taxonomists for standard genome sequencing and annotation.</title>
        <authorList>
            <consortium name="The Broad Institute Genomics Platform"/>
            <consortium name="The Broad Institute Genome Sequencing Center for Infectious Disease"/>
            <person name="Wu L."/>
            <person name="Ma J."/>
        </authorList>
    </citation>
    <scope>NUCLEOTIDE SEQUENCE [LARGE SCALE GENOMIC DNA]</scope>
    <source>
        <strain evidence="2 3">JCM 6835</strain>
    </source>
</reference>
<gene>
    <name evidence="2" type="ORF">GCM10010412_048590</name>
</gene>
<sequence>MAVSQLHLQVNQDERTYDLQVTAVQDGYEVEVRGADANGEQIAEMRGTLPVGDLALVLQLLTSGAAALKEPGSRSVRPLEERRIEHPNASQPWTAEDDQRLKELAALPEASIGGLAEQLGRSSGSIRARLPRVGVTRELPSRSPA</sequence>
<dbReference type="Proteomes" id="UP001501666">
    <property type="component" value="Unassembled WGS sequence"/>
</dbReference>
<accession>A0ABN3S831</accession>
<evidence type="ECO:0000313" key="3">
    <source>
        <dbReference type="Proteomes" id="UP001501666"/>
    </source>
</evidence>
<evidence type="ECO:0000256" key="1">
    <source>
        <dbReference type="SAM" id="MobiDB-lite"/>
    </source>
</evidence>
<name>A0ABN3S831_9ACTN</name>
<dbReference type="RefSeq" id="WP_346149632.1">
    <property type="nucleotide sequence ID" value="NZ_BAAATE010000013.1"/>
</dbReference>
<evidence type="ECO:0000313" key="2">
    <source>
        <dbReference type="EMBL" id="GAA2669899.1"/>
    </source>
</evidence>
<dbReference type="EMBL" id="BAAATE010000013">
    <property type="protein sequence ID" value="GAA2669899.1"/>
    <property type="molecule type" value="Genomic_DNA"/>
</dbReference>
<protein>
    <submittedName>
        <fullName evidence="2">Uncharacterized protein</fullName>
    </submittedName>
</protein>
<proteinExistence type="predicted"/>
<comment type="caution">
    <text evidence="2">The sequence shown here is derived from an EMBL/GenBank/DDBJ whole genome shotgun (WGS) entry which is preliminary data.</text>
</comment>
<organism evidence="2 3">
    <name type="scientific">Nonomuraea recticatena</name>
    <dbReference type="NCBI Taxonomy" id="46178"/>
    <lineage>
        <taxon>Bacteria</taxon>
        <taxon>Bacillati</taxon>
        <taxon>Actinomycetota</taxon>
        <taxon>Actinomycetes</taxon>
        <taxon>Streptosporangiales</taxon>
        <taxon>Streptosporangiaceae</taxon>
        <taxon>Nonomuraea</taxon>
    </lineage>
</organism>
<feature type="region of interest" description="Disordered" evidence="1">
    <location>
        <begin position="69"/>
        <end position="96"/>
    </location>
</feature>
<keyword evidence="3" id="KW-1185">Reference proteome</keyword>
<feature type="compositionally biased region" description="Basic and acidic residues" evidence="1">
    <location>
        <begin position="77"/>
        <end position="86"/>
    </location>
</feature>